<evidence type="ECO:0000313" key="3">
    <source>
        <dbReference type="Proteomes" id="UP000245946"/>
    </source>
</evidence>
<dbReference type="EMBL" id="KZ819283">
    <property type="protein sequence ID" value="PWO01142.1"/>
    <property type="molecule type" value="Genomic_DNA"/>
</dbReference>
<feature type="compositionally biased region" description="Basic residues" evidence="1">
    <location>
        <begin position="492"/>
        <end position="507"/>
    </location>
</feature>
<gene>
    <name evidence="2" type="ORF">FA09DRAFT_335776</name>
</gene>
<feature type="region of interest" description="Disordered" evidence="1">
    <location>
        <begin position="1108"/>
        <end position="1127"/>
    </location>
</feature>
<evidence type="ECO:0000256" key="1">
    <source>
        <dbReference type="SAM" id="MobiDB-lite"/>
    </source>
</evidence>
<reference evidence="2 3" key="1">
    <citation type="journal article" date="2018" name="Mol. Biol. Evol.">
        <title>Broad Genomic Sampling Reveals a Smut Pathogenic Ancestry of the Fungal Clade Ustilaginomycotina.</title>
        <authorList>
            <person name="Kijpornyongpan T."/>
            <person name="Mondo S.J."/>
            <person name="Barry K."/>
            <person name="Sandor L."/>
            <person name="Lee J."/>
            <person name="Lipzen A."/>
            <person name="Pangilinan J."/>
            <person name="LaButti K."/>
            <person name="Hainaut M."/>
            <person name="Henrissat B."/>
            <person name="Grigoriev I.V."/>
            <person name="Spatafora J.W."/>
            <person name="Aime M.C."/>
        </authorList>
    </citation>
    <scope>NUCLEOTIDE SEQUENCE [LARGE SCALE GENOMIC DNA]</scope>
    <source>
        <strain evidence="2 3">MCA 4186</strain>
    </source>
</reference>
<feature type="region of interest" description="Disordered" evidence="1">
    <location>
        <begin position="481"/>
        <end position="522"/>
    </location>
</feature>
<dbReference type="RefSeq" id="XP_025601420.1">
    <property type="nucleotide sequence ID" value="XM_025743797.1"/>
</dbReference>
<protein>
    <submittedName>
        <fullName evidence="2">Uncharacterized protein</fullName>
    </submittedName>
</protein>
<organism evidence="2 3">
    <name type="scientific">Tilletiopsis washingtonensis</name>
    <dbReference type="NCBI Taxonomy" id="58919"/>
    <lineage>
        <taxon>Eukaryota</taxon>
        <taxon>Fungi</taxon>
        <taxon>Dikarya</taxon>
        <taxon>Basidiomycota</taxon>
        <taxon>Ustilaginomycotina</taxon>
        <taxon>Exobasidiomycetes</taxon>
        <taxon>Entylomatales</taxon>
        <taxon>Entylomatales incertae sedis</taxon>
        <taxon>Tilletiopsis</taxon>
    </lineage>
</organism>
<sequence>MGFSIDRSGHWLLRSLVAGTYDGESDALAYARRHSQRLRFLVVDATPLVYSIVSRTCAEAGVAEAGVAEAGVAEASLANLDELVRACIAAVVEEIWRVAALLDGDDKRVIFCWDGAYVAQTKLDTITRDRMRDRIIHAESYRREASHRRPRIEELRRHAAAAVMQRLVNRLYSSGGLDELFVQHLLQHALCEEEMLENALAIDERTKTVLHIVARDEADCLIGRLCPRLQGSGESAVLSPDADLLVHSLAAPQLSYRWVVQPLPVTRKQRRQRSALPPPAFHRQHLYDQQRLLAIAPLVLASVALGTTDYGNGLPGVGARALLGKDDWLPGLAAAVKPGLVSRAWADMAASAESVQAQTHRLIQRVAALDSKKKHSAIDVARVCSIANVYILSTHAATETVPRPSFSEGPGHGWRNTLGFFANKRFMRCTPKNGAAERTPFVPTLDALPRLRKQLGGRQTAVGRTYLVPVEDAAAMPIGAPREGPNWDLLPRKKPRSVKPARHRPSQSKRAAQRAARQDEEPLVVRKKTVSMPGAAAKEKLVGIFGIATVRSTSADLDSTYVGMASTVVVAGQYLSVAVQLTLRELLLLEPTFLACEDIDLDARLRTLCQVCRSASPLWTRRPDSAALSAELSALSAEERGLMRLKGVTIPMLLARRATADRMSLPPAALADEHCISSTAHSILSLRARQLKKWCGLADRLRSLLAKALRTAYGDKHEAMLRAALDTPLDESPVCSADVMELLTVRNKHMHAARLQLPEPDRLWSSTPRQMLETLRGAAAVHMFRAWIERLSGTSVLDGTNFCPDFVSIHTRGGLTPFVREASARLGALAALANRSHPAPAPFEHEALVRCGLFFDRQQWAPRPHVAAEHKSLLARLKRALGLSTTTSRVYELEARAGRHWVRAFESILGVPWRSLGFRKPAWLPTGHVESNGTQMRWSYVNLARPKRRHMATAGVAQSRPLYEDQLDSAWGRRLQAAPIATLPLASNQRFEPARASRTSASSGGIGGTTPDKEIRERLAAGPGAVHHVGVDPGLNNVLVLSRRRPLRPGTVIAFPEPPSPKLALLQPLSAAERRHLGIRPSEPPCYRATAAACKLYELSESLTLKPGSLRSDKPLKAASEPHHPGDDVQRALAKMLTPVPTAMERERRILRHARQQRRAQDELLEWLVPGSRPGFLAQHLQQWQQGDSPALVIAHVGDWVGHKASKPALAAPVLRGVMQRAALASPSLPILFRKQDEYLTSSVCPERCEDDEGSAAAAAATAAQTNKKGTPNVVVGTAPEHARSPVPAARLTSVYRSATSRPVHGVKRCTTCRHLFSRDRAGAANIRFAGMHELAFGYGPFRPRPKKAVGAAAGTAPAS</sequence>
<proteinExistence type="predicted"/>
<evidence type="ECO:0000313" key="2">
    <source>
        <dbReference type="EMBL" id="PWO01142.1"/>
    </source>
</evidence>
<feature type="compositionally biased region" description="Basic and acidic residues" evidence="1">
    <location>
        <begin position="1111"/>
        <end position="1127"/>
    </location>
</feature>
<dbReference type="Proteomes" id="UP000245946">
    <property type="component" value="Unassembled WGS sequence"/>
</dbReference>
<dbReference type="GeneID" id="37271341"/>
<accession>A0A316ZI07</accession>
<name>A0A316ZI07_9BASI</name>
<keyword evidence="3" id="KW-1185">Reference proteome</keyword>